<reference evidence="3" key="2">
    <citation type="submission" date="2022-01" db="EMBL/GenBank/DDBJ databases">
        <authorList>
            <person name="Yamashiro T."/>
            <person name="Shiraishi A."/>
            <person name="Satake H."/>
            <person name="Nakayama K."/>
        </authorList>
    </citation>
    <scope>NUCLEOTIDE SEQUENCE</scope>
</reference>
<evidence type="ECO:0000313" key="3">
    <source>
        <dbReference type="EMBL" id="GJS60905.1"/>
    </source>
</evidence>
<protein>
    <submittedName>
        <fullName evidence="3">Reverse transcriptase domain-containing protein</fullName>
    </submittedName>
</protein>
<dbReference type="Proteomes" id="UP001151760">
    <property type="component" value="Unassembled WGS sequence"/>
</dbReference>
<organism evidence="3 4">
    <name type="scientific">Tanacetum coccineum</name>
    <dbReference type="NCBI Taxonomy" id="301880"/>
    <lineage>
        <taxon>Eukaryota</taxon>
        <taxon>Viridiplantae</taxon>
        <taxon>Streptophyta</taxon>
        <taxon>Embryophyta</taxon>
        <taxon>Tracheophyta</taxon>
        <taxon>Spermatophyta</taxon>
        <taxon>Magnoliopsida</taxon>
        <taxon>eudicotyledons</taxon>
        <taxon>Gunneridae</taxon>
        <taxon>Pentapetalae</taxon>
        <taxon>asterids</taxon>
        <taxon>campanulids</taxon>
        <taxon>Asterales</taxon>
        <taxon>Asteraceae</taxon>
        <taxon>Asteroideae</taxon>
        <taxon>Anthemideae</taxon>
        <taxon>Anthemidinae</taxon>
        <taxon>Tanacetum</taxon>
    </lineage>
</organism>
<dbReference type="GO" id="GO:0003964">
    <property type="term" value="F:RNA-directed DNA polymerase activity"/>
    <property type="evidence" value="ECO:0007669"/>
    <property type="project" value="UniProtKB-KW"/>
</dbReference>
<dbReference type="InterPro" id="IPR041588">
    <property type="entry name" value="Integrase_H2C2"/>
</dbReference>
<accession>A0ABQ4X7B8</accession>
<dbReference type="PANTHER" id="PTHR47266">
    <property type="entry name" value="ENDONUCLEASE-RELATED"/>
    <property type="match status" value="1"/>
</dbReference>
<feature type="domain" description="Integrase zinc-binding" evidence="2">
    <location>
        <begin position="122"/>
        <end position="177"/>
    </location>
</feature>
<evidence type="ECO:0000313" key="4">
    <source>
        <dbReference type="Proteomes" id="UP001151760"/>
    </source>
</evidence>
<reference evidence="3" key="1">
    <citation type="journal article" date="2022" name="Int. J. Mol. Sci.">
        <title>Draft Genome of Tanacetum Coccineum: Genomic Comparison of Closely Related Tanacetum-Family Plants.</title>
        <authorList>
            <person name="Yamashiro T."/>
            <person name="Shiraishi A."/>
            <person name="Nakayama K."/>
            <person name="Satake H."/>
        </authorList>
    </citation>
    <scope>NUCLEOTIDE SEQUENCE</scope>
</reference>
<comment type="caution">
    <text evidence="3">The sequence shown here is derived from an EMBL/GenBank/DDBJ whole genome shotgun (WGS) entry which is preliminary data.</text>
</comment>
<dbReference type="Pfam" id="PF17921">
    <property type="entry name" value="Integrase_H2C2"/>
    <property type="match status" value="1"/>
</dbReference>
<dbReference type="EMBL" id="BQNB010009252">
    <property type="protein sequence ID" value="GJS60905.1"/>
    <property type="molecule type" value="Genomic_DNA"/>
</dbReference>
<evidence type="ECO:0000256" key="1">
    <source>
        <dbReference type="SAM" id="MobiDB-lite"/>
    </source>
</evidence>
<keyword evidence="4" id="KW-1185">Reference proteome</keyword>
<evidence type="ECO:0000259" key="2">
    <source>
        <dbReference type="Pfam" id="PF17921"/>
    </source>
</evidence>
<dbReference type="InterPro" id="IPR052160">
    <property type="entry name" value="Gypsy_RT_Integrase-like"/>
</dbReference>
<dbReference type="Gene3D" id="1.10.340.70">
    <property type="match status" value="1"/>
</dbReference>
<name>A0ABQ4X7B8_9ASTR</name>
<keyword evidence="3" id="KW-0808">Transferase</keyword>
<proteinExistence type="predicted"/>
<sequence length="195" mass="22958">MTKDQDQRSQSMKEQAYNMIKTKDPRTQRQSNLNKFKETRFKISPQEFKNHTLGEIVSLKYVFEHGSLQSAGYLHKETSLRAIKEENVKEENLRGMDKKSFETRPDGTKCFKNRTWFPNFGKLQDLVMHESYKSKSSIHPGSDKMYHDVKQLYWWLNMKAEIATYVSKCLTCAKVKAQCQKPSTLLQQPKIPIWK</sequence>
<keyword evidence="3" id="KW-0548">Nucleotidyltransferase</keyword>
<keyword evidence="3" id="KW-0695">RNA-directed DNA polymerase</keyword>
<gene>
    <name evidence="3" type="ORF">Tco_0655689</name>
</gene>
<feature type="region of interest" description="Disordered" evidence="1">
    <location>
        <begin position="1"/>
        <end position="30"/>
    </location>
</feature>